<proteinExistence type="predicted"/>
<gene>
    <name evidence="1" type="ORF">SAMN06265220_101125</name>
</gene>
<name>A0A521AGF9_9FLAO</name>
<dbReference type="Pfam" id="PF22028">
    <property type="entry name" value="DUF6934"/>
    <property type="match status" value="1"/>
</dbReference>
<protein>
    <submittedName>
        <fullName evidence="1">Uncharacterized protein</fullName>
    </submittedName>
</protein>
<dbReference type="RefSeq" id="WP_111377864.1">
    <property type="nucleotide sequence ID" value="NZ_CP043612.1"/>
</dbReference>
<evidence type="ECO:0000313" key="1">
    <source>
        <dbReference type="EMBL" id="SMO33790.1"/>
    </source>
</evidence>
<dbReference type="EMBL" id="FXTQ01000001">
    <property type="protein sequence ID" value="SMO33790.1"/>
    <property type="molecule type" value="Genomic_DNA"/>
</dbReference>
<organism evidence="1 2">
    <name type="scientific">Flavobacterium nitrogenifigens</name>
    <dbReference type="NCBI Taxonomy" id="1617283"/>
    <lineage>
        <taxon>Bacteria</taxon>
        <taxon>Pseudomonadati</taxon>
        <taxon>Bacteroidota</taxon>
        <taxon>Flavobacteriia</taxon>
        <taxon>Flavobacteriales</taxon>
        <taxon>Flavobacteriaceae</taxon>
        <taxon>Flavobacterium</taxon>
    </lineage>
</organism>
<dbReference type="Proteomes" id="UP000319267">
    <property type="component" value="Unassembled WGS sequence"/>
</dbReference>
<evidence type="ECO:0000313" key="2">
    <source>
        <dbReference type="Proteomes" id="UP000319267"/>
    </source>
</evidence>
<sequence>MNYKKYALIKNELSTVFNFVSIGHKGNFRKIVVYSPTQNPNVYNLGFGDLKYDPSKKKYIIDDQVINDNGDIRIVLATVAKTAYEFTSVNPHITIFLRGSDTRRTNTYKRAIMLNLKELSETFDIFGARMIENNKIIDEPFDYKKNYDGFLIKRKRI</sequence>
<keyword evidence="2" id="KW-1185">Reference proteome</keyword>
<dbReference type="OrthoDB" id="1343312at2"/>
<dbReference type="AlphaFoldDB" id="A0A521AGF9"/>
<reference evidence="1 2" key="1">
    <citation type="submission" date="2017-05" db="EMBL/GenBank/DDBJ databases">
        <authorList>
            <person name="Varghese N."/>
            <person name="Submissions S."/>
        </authorList>
    </citation>
    <scope>NUCLEOTIDE SEQUENCE [LARGE SCALE GENOMIC DNA]</scope>
    <source>
        <strain evidence="1 2">DSM 29982</strain>
    </source>
</reference>
<dbReference type="InterPro" id="IPR053865">
    <property type="entry name" value="DUF6934"/>
</dbReference>
<accession>A0A521AGF9</accession>